<keyword evidence="1" id="KW-0732">Signal</keyword>
<dbReference type="PANTHER" id="PTHR46825:SF7">
    <property type="entry name" value="D-ALANYL-D-ALANINE CARBOXYPEPTIDASE"/>
    <property type="match status" value="1"/>
</dbReference>
<proteinExistence type="predicted"/>
<dbReference type="SUPFAM" id="SSF56601">
    <property type="entry name" value="beta-lactamase/transpeptidase-like"/>
    <property type="match status" value="1"/>
</dbReference>
<protein>
    <submittedName>
        <fullName evidence="3">D-alanyl-D-alanine carboxypeptidase</fullName>
    </submittedName>
</protein>
<dbReference type="Pfam" id="PF00144">
    <property type="entry name" value="Beta-lactamase"/>
    <property type="match status" value="1"/>
</dbReference>
<sequence>MKTTIRKAATCLLAAGLALTVTASPASAGGRHAGIQRVLEQAVADGTTPGIIAEVRDGDGRWFGAEGVADTGTGRERHRQDRFRIGSTTKAFTSTVVLKLVAEGRLSLEDSVEKWLPGVVRGNGNDGAAITVRQLLNQTSGLFAYTLDPAWIDAYFSPNYPEHQYEHYRPGDLVAIAMTHPPLYAPGTSWNYSNTNFVLAGMIIEKVTGRSYADEVTRRILRPLGMSATYVPGDETVIRGPHGRAYSTLWQGPTAERHDVTDMDASWGRAAGDMVSTTGDLQTFFRALLGGRLLPPALLEEMLTTIPTDGKGWLEDRGYGLGIVAHKLPCGVTAWGNGGMIHGSWTYAMGSKDGSRMVVSNINGDWGDALAVFTAELEAELCP</sequence>
<dbReference type="RefSeq" id="WP_285663776.1">
    <property type="nucleotide sequence ID" value="NZ_BSTX01000002.1"/>
</dbReference>
<keyword evidence="3" id="KW-0645">Protease</keyword>
<keyword evidence="3" id="KW-0378">Hydrolase</keyword>
<evidence type="ECO:0000259" key="2">
    <source>
        <dbReference type="Pfam" id="PF00144"/>
    </source>
</evidence>
<dbReference type="InterPro" id="IPR001466">
    <property type="entry name" value="Beta-lactam-related"/>
</dbReference>
<name>A0A9W6SQ03_9ACTN</name>
<dbReference type="Gene3D" id="3.40.710.10">
    <property type="entry name" value="DD-peptidase/beta-lactamase superfamily"/>
    <property type="match status" value="1"/>
</dbReference>
<dbReference type="InterPro" id="IPR012338">
    <property type="entry name" value="Beta-lactam/transpept-like"/>
</dbReference>
<keyword evidence="4" id="KW-1185">Reference proteome</keyword>
<dbReference type="EMBL" id="BSTX01000002">
    <property type="protein sequence ID" value="GLZ78626.1"/>
    <property type="molecule type" value="Genomic_DNA"/>
</dbReference>
<feature type="signal peptide" evidence="1">
    <location>
        <begin position="1"/>
        <end position="28"/>
    </location>
</feature>
<feature type="chain" id="PRO_5040845989" evidence="1">
    <location>
        <begin position="29"/>
        <end position="383"/>
    </location>
</feature>
<keyword evidence="3" id="KW-0121">Carboxypeptidase</keyword>
<dbReference type="AlphaFoldDB" id="A0A9W6SQ03"/>
<feature type="domain" description="Beta-lactamase-related" evidence="2">
    <location>
        <begin position="36"/>
        <end position="372"/>
    </location>
</feature>
<evidence type="ECO:0000313" key="3">
    <source>
        <dbReference type="EMBL" id="GLZ78626.1"/>
    </source>
</evidence>
<evidence type="ECO:0000313" key="4">
    <source>
        <dbReference type="Proteomes" id="UP001165079"/>
    </source>
</evidence>
<dbReference type="Proteomes" id="UP001165079">
    <property type="component" value="Unassembled WGS sequence"/>
</dbReference>
<evidence type="ECO:0000256" key="1">
    <source>
        <dbReference type="SAM" id="SignalP"/>
    </source>
</evidence>
<dbReference type="PANTHER" id="PTHR46825">
    <property type="entry name" value="D-ALANYL-D-ALANINE-CARBOXYPEPTIDASE/ENDOPEPTIDASE AMPH"/>
    <property type="match status" value="1"/>
</dbReference>
<organism evidence="3 4">
    <name type="scientific">Actinorhabdospora filicis</name>
    <dbReference type="NCBI Taxonomy" id="1785913"/>
    <lineage>
        <taxon>Bacteria</taxon>
        <taxon>Bacillati</taxon>
        <taxon>Actinomycetota</taxon>
        <taxon>Actinomycetes</taxon>
        <taxon>Micromonosporales</taxon>
        <taxon>Micromonosporaceae</taxon>
        <taxon>Actinorhabdospora</taxon>
    </lineage>
</organism>
<dbReference type="GO" id="GO:0004180">
    <property type="term" value="F:carboxypeptidase activity"/>
    <property type="evidence" value="ECO:0007669"/>
    <property type="project" value="UniProtKB-KW"/>
</dbReference>
<comment type="caution">
    <text evidence="3">The sequence shown here is derived from an EMBL/GenBank/DDBJ whole genome shotgun (WGS) entry which is preliminary data.</text>
</comment>
<dbReference type="InterPro" id="IPR050491">
    <property type="entry name" value="AmpC-like"/>
</dbReference>
<accession>A0A9W6SQ03</accession>
<reference evidence="3" key="1">
    <citation type="submission" date="2023-03" db="EMBL/GenBank/DDBJ databases">
        <title>Actinorhabdospora filicis NBRC 111898.</title>
        <authorList>
            <person name="Ichikawa N."/>
            <person name="Sato H."/>
            <person name="Tonouchi N."/>
        </authorList>
    </citation>
    <scope>NUCLEOTIDE SEQUENCE</scope>
    <source>
        <strain evidence="3">NBRC 111898</strain>
    </source>
</reference>
<gene>
    <name evidence="3" type="ORF">Afil01_34330</name>
</gene>